<dbReference type="KEGG" id="mpt:Mpe_A0804"/>
<dbReference type="RefSeq" id="WP_011828404.1">
    <property type="nucleotide sequence ID" value="NC_008825.1"/>
</dbReference>
<evidence type="ECO:0000256" key="5">
    <source>
        <dbReference type="ARBA" id="ARBA00023136"/>
    </source>
</evidence>
<feature type="region of interest" description="Disordered" evidence="6">
    <location>
        <begin position="362"/>
        <end position="387"/>
    </location>
</feature>
<evidence type="ECO:0000256" key="1">
    <source>
        <dbReference type="ARBA" id="ARBA00004651"/>
    </source>
</evidence>
<dbReference type="GO" id="GO:0022857">
    <property type="term" value="F:transmembrane transporter activity"/>
    <property type="evidence" value="ECO:0007669"/>
    <property type="project" value="InterPro"/>
</dbReference>
<evidence type="ECO:0000256" key="4">
    <source>
        <dbReference type="ARBA" id="ARBA00022989"/>
    </source>
</evidence>
<keyword evidence="4 7" id="KW-1133">Transmembrane helix</keyword>
<feature type="transmembrane region" description="Helical" evidence="7">
    <location>
        <begin position="118"/>
        <end position="138"/>
    </location>
</feature>
<dbReference type="eggNOG" id="COG4603">
    <property type="taxonomic scope" value="Bacteria"/>
</dbReference>
<dbReference type="HOGENOM" id="CLU_040769_0_0_4"/>
<evidence type="ECO:0000313" key="9">
    <source>
        <dbReference type="Proteomes" id="UP000000366"/>
    </source>
</evidence>
<feature type="transmembrane region" description="Helical" evidence="7">
    <location>
        <begin position="93"/>
        <end position="112"/>
    </location>
</feature>
<organism evidence="8 9">
    <name type="scientific">Methylibium petroleiphilum (strain ATCC BAA-1232 / LMG 22953 / PM1)</name>
    <dbReference type="NCBI Taxonomy" id="420662"/>
    <lineage>
        <taxon>Bacteria</taxon>
        <taxon>Pseudomonadati</taxon>
        <taxon>Pseudomonadota</taxon>
        <taxon>Betaproteobacteria</taxon>
        <taxon>Burkholderiales</taxon>
        <taxon>Sphaerotilaceae</taxon>
        <taxon>Methylibium</taxon>
    </lineage>
</organism>
<name>A2SDX7_METPP</name>
<dbReference type="Pfam" id="PF02653">
    <property type="entry name" value="BPD_transp_2"/>
    <property type="match status" value="1"/>
</dbReference>
<dbReference type="CDD" id="cd06580">
    <property type="entry name" value="TM_PBP1_transp_TpRbsC_like"/>
    <property type="match status" value="1"/>
</dbReference>
<protein>
    <submittedName>
        <fullName evidence="8">Putative transmembrane ABC transporter protein</fullName>
    </submittedName>
</protein>
<comment type="subcellular location">
    <subcellularLocation>
        <location evidence="1">Cell membrane</location>
        <topology evidence="1">Multi-pass membrane protein</topology>
    </subcellularLocation>
</comment>
<keyword evidence="2" id="KW-1003">Cell membrane</keyword>
<gene>
    <name evidence="8" type="ordered locus">Mpe_A0804</name>
</gene>
<proteinExistence type="predicted"/>
<evidence type="ECO:0000313" key="8">
    <source>
        <dbReference type="EMBL" id="ABM93766.1"/>
    </source>
</evidence>
<feature type="transmembrane region" description="Helical" evidence="7">
    <location>
        <begin position="247"/>
        <end position="265"/>
    </location>
</feature>
<dbReference type="PANTHER" id="PTHR47089:SF1">
    <property type="entry name" value="GUANOSINE ABC TRANSPORTER PERMEASE PROTEIN NUPP"/>
    <property type="match status" value="1"/>
</dbReference>
<dbReference type="STRING" id="420662.Mpe_A0804"/>
<evidence type="ECO:0000256" key="2">
    <source>
        <dbReference type="ARBA" id="ARBA00022475"/>
    </source>
</evidence>
<sequence length="387" mass="41037">MLKLEARAQPSQAMSLASPLIALALTVLLASLLFVALGKDPLKGLGIFFLEPLNGMRSVSEVLLKATPLILCALGLAVCYRSNVWNIGAEGQFLLGAIAGGGVALWLTNLGVSGMRGLYSPLVLLAGVVGGMAWAALTAMLRDRFNASEILVSLMLVYVAQQLLNYLVFVPWKDPGGFNFPQTKTFDASTWLPTLLPGSRLHWGFVLALVMVALFWVFLFRSWRGYQLQVGGLAPAAARYAGFSARASLWTALLMSGGMAGLAGAMEAAGPLRQLTPHVSTGYGFTAIIVCFVGRLHPLGIVFSGVLLSMLLIGGELGQSRLGLPNALTGVFQGLLLFLLLACDTLIHYRLKWTPPVAAAPLPPGGEPLAGRRSRTRGGHSVEESAP</sequence>
<dbReference type="PANTHER" id="PTHR47089">
    <property type="entry name" value="ABC TRANSPORTER, PERMEASE PROTEIN"/>
    <property type="match status" value="1"/>
</dbReference>
<dbReference type="AlphaFoldDB" id="A2SDX7"/>
<feature type="transmembrane region" description="Helical" evidence="7">
    <location>
        <begin position="326"/>
        <end position="347"/>
    </location>
</feature>
<keyword evidence="9" id="KW-1185">Reference proteome</keyword>
<evidence type="ECO:0000256" key="7">
    <source>
        <dbReference type="SAM" id="Phobius"/>
    </source>
</evidence>
<dbReference type="EMBL" id="CP000555">
    <property type="protein sequence ID" value="ABM93766.1"/>
    <property type="molecule type" value="Genomic_DNA"/>
</dbReference>
<reference evidence="8 9" key="1">
    <citation type="journal article" date="2007" name="J. Bacteriol.">
        <title>Whole-genome analysis of the methyl tert-butyl ether-degrading beta-proteobacterium Methylibium petroleiphilum PM1.</title>
        <authorList>
            <person name="Kane S.R."/>
            <person name="Chakicherla A.Y."/>
            <person name="Chain P.S.G."/>
            <person name="Schmidt R."/>
            <person name="Shin M.W."/>
            <person name="Legler T.C."/>
            <person name="Scow K.M."/>
            <person name="Larimer F.W."/>
            <person name="Lucas S.M."/>
            <person name="Richardson P.M."/>
            <person name="Hristova K.R."/>
        </authorList>
    </citation>
    <scope>NUCLEOTIDE SEQUENCE [LARGE SCALE GENOMIC DNA]</scope>
    <source>
        <strain evidence="9">ATCC BAA-1232 / LMG 22953 / PM1</strain>
    </source>
</reference>
<dbReference type="InterPro" id="IPR001851">
    <property type="entry name" value="ABC_transp_permease"/>
</dbReference>
<feature type="transmembrane region" description="Helical" evidence="7">
    <location>
        <begin position="150"/>
        <end position="172"/>
    </location>
</feature>
<feature type="transmembrane region" description="Helical" evidence="7">
    <location>
        <begin position="201"/>
        <end position="220"/>
    </location>
</feature>
<accession>A2SDX7</accession>
<feature type="transmembrane region" description="Helical" evidence="7">
    <location>
        <begin position="285"/>
        <end position="314"/>
    </location>
</feature>
<feature type="transmembrane region" description="Helical" evidence="7">
    <location>
        <begin position="62"/>
        <end position="81"/>
    </location>
</feature>
<dbReference type="GO" id="GO:0005886">
    <property type="term" value="C:plasma membrane"/>
    <property type="evidence" value="ECO:0007669"/>
    <property type="project" value="UniProtKB-SubCell"/>
</dbReference>
<evidence type="ECO:0000256" key="3">
    <source>
        <dbReference type="ARBA" id="ARBA00022692"/>
    </source>
</evidence>
<evidence type="ECO:0000256" key="6">
    <source>
        <dbReference type="SAM" id="MobiDB-lite"/>
    </source>
</evidence>
<dbReference type="Proteomes" id="UP000000366">
    <property type="component" value="Chromosome"/>
</dbReference>
<keyword evidence="5 7" id="KW-0472">Membrane</keyword>
<keyword evidence="3 7" id="KW-0812">Transmembrane</keyword>